<reference evidence="4" key="1">
    <citation type="submission" date="2024-02" db="EMBL/GenBank/DDBJ databases">
        <authorList>
            <consortium name="ELIXIR-Norway"/>
            <consortium name="Elixir Norway"/>
        </authorList>
    </citation>
    <scope>NUCLEOTIDE SEQUENCE</scope>
</reference>
<dbReference type="InterPro" id="IPR005202">
    <property type="entry name" value="TF_GRAS"/>
</dbReference>
<keyword evidence="5" id="KW-1185">Reference proteome</keyword>
<comment type="caution">
    <text evidence="4">The sequence shown here is derived from an EMBL/GenBank/DDBJ whole genome shotgun (WGS) entry which is preliminary data.</text>
</comment>
<organism evidence="4 5">
    <name type="scientific">Sphagnum jensenii</name>
    <dbReference type="NCBI Taxonomy" id="128206"/>
    <lineage>
        <taxon>Eukaryota</taxon>
        <taxon>Viridiplantae</taxon>
        <taxon>Streptophyta</taxon>
        <taxon>Embryophyta</taxon>
        <taxon>Bryophyta</taxon>
        <taxon>Sphagnophytina</taxon>
        <taxon>Sphagnopsida</taxon>
        <taxon>Sphagnales</taxon>
        <taxon>Sphagnaceae</taxon>
        <taxon>Sphagnum</taxon>
    </lineage>
</organism>
<evidence type="ECO:0000313" key="4">
    <source>
        <dbReference type="EMBL" id="CAK9250977.1"/>
    </source>
</evidence>
<evidence type="ECO:0000256" key="1">
    <source>
        <dbReference type="ARBA" id="ARBA00023015"/>
    </source>
</evidence>
<dbReference type="Pfam" id="PF03514">
    <property type="entry name" value="GRAS"/>
    <property type="match status" value="1"/>
</dbReference>
<name>A0ABP0VBW4_9BRYO</name>
<keyword evidence="2" id="KW-0804">Transcription</keyword>
<evidence type="ECO:0000256" key="2">
    <source>
        <dbReference type="ARBA" id="ARBA00023163"/>
    </source>
</evidence>
<dbReference type="EMBL" id="CAXAQS010000288">
    <property type="protein sequence ID" value="CAK9250977.1"/>
    <property type="molecule type" value="Genomic_DNA"/>
</dbReference>
<evidence type="ECO:0000313" key="5">
    <source>
        <dbReference type="Proteomes" id="UP001497444"/>
    </source>
</evidence>
<proteinExistence type="predicted"/>
<protein>
    <submittedName>
        <fullName evidence="4">Uncharacterized protein</fullName>
    </submittedName>
</protein>
<gene>
    <name evidence="4" type="ORF">CSSPJE1EN1_LOCUS26355</name>
</gene>
<sequence>MLGSVDSHVPAPSEPAEHGPSDWPSVEQIHSHIDHSPSGALVQLKDLLFECAQAVSQNDWGKAQQLLGVLGTRLTAPGDSFERVSSYFTAALATRISRATGTQVRSLELTFLPLGLIHPPGSDEVLAANLALNQVTPFIRFAHLTANQALLEALAGECYVHIVDLDIVHGLQWPPFMQALADLRADQGPGLPQLRITGIGKDRQILEMTSRRLADFAQSINLPFEFIPLIQNLDSLKPSMLQLRTGEALAVNCMLQLHGLLEEAPVALESFLGMLYSLNPRVVTLAEREMSSNQPIFLDRFADALNHYSTLFDSLDATLPPSSSERIRVEQLWFWKEIANIVGCEESEHIMRYQKFHQWRIFMETAGFQLLSTSEFALSQARLLLRLHYPSEGYHLVEDDGCLLLGWRDRPLFAVSSWN</sequence>
<dbReference type="PANTHER" id="PTHR31636">
    <property type="entry name" value="OSJNBA0084A10.13 PROTEIN-RELATED"/>
    <property type="match status" value="1"/>
</dbReference>
<dbReference type="Proteomes" id="UP001497444">
    <property type="component" value="Unassembled WGS sequence"/>
</dbReference>
<dbReference type="PROSITE" id="PS50985">
    <property type="entry name" value="GRAS"/>
    <property type="match status" value="1"/>
</dbReference>
<keyword evidence="1" id="KW-0805">Transcription regulation</keyword>
<feature type="region of interest" description="Disordered" evidence="3">
    <location>
        <begin position="1"/>
        <end position="27"/>
    </location>
</feature>
<evidence type="ECO:0000256" key="3">
    <source>
        <dbReference type="SAM" id="MobiDB-lite"/>
    </source>
</evidence>
<accession>A0ABP0VBW4</accession>
<feature type="non-terminal residue" evidence="4">
    <location>
        <position position="419"/>
    </location>
</feature>